<proteinExistence type="predicted"/>
<accession>A0ABQ0DED6</accession>
<feature type="compositionally biased region" description="Polar residues" evidence="1">
    <location>
        <begin position="67"/>
        <end position="84"/>
    </location>
</feature>
<dbReference type="EMBL" id="BAAFRS010000071">
    <property type="protein sequence ID" value="GAB1221218.1"/>
    <property type="molecule type" value="Genomic_DNA"/>
</dbReference>
<sequence length="124" mass="14637">MQTMELGQFILKQEQERVVDKLTHQDIPVSTEETSKEQIICSSTEDKKNEYIRSILTKPKKFEKSKLMNSKQKQLKNSLNGPQKLTQQSLDKINKLYFLQKVNRIKEWILTKNDGSDYPYPFLL</sequence>
<dbReference type="Proteomes" id="UP001628156">
    <property type="component" value="Unassembled WGS sequence"/>
</dbReference>
<evidence type="ECO:0000313" key="2">
    <source>
        <dbReference type="EMBL" id="GAB1221218.1"/>
    </source>
</evidence>
<reference evidence="2 3" key="1">
    <citation type="journal article" date="2019" name="PLoS Negl. Trop. Dis.">
        <title>Whole genome sequencing of Entamoeba nuttalli reveals mammalian host-related molecular signatures and a novel octapeptide-repeat surface protein.</title>
        <authorList>
            <person name="Tanaka M."/>
            <person name="Makiuchi T."/>
            <person name="Komiyama T."/>
            <person name="Shiina T."/>
            <person name="Osaki K."/>
            <person name="Tachibana H."/>
        </authorList>
    </citation>
    <scope>NUCLEOTIDE SEQUENCE [LARGE SCALE GENOMIC DNA]</scope>
    <source>
        <strain evidence="2 3">P19-061405</strain>
    </source>
</reference>
<feature type="region of interest" description="Disordered" evidence="1">
    <location>
        <begin position="65"/>
        <end position="84"/>
    </location>
</feature>
<comment type="caution">
    <text evidence="2">The sequence shown here is derived from an EMBL/GenBank/DDBJ whole genome shotgun (WGS) entry which is preliminary data.</text>
</comment>
<keyword evidence="3" id="KW-1185">Reference proteome</keyword>
<evidence type="ECO:0000256" key="1">
    <source>
        <dbReference type="SAM" id="MobiDB-lite"/>
    </source>
</evidence>
<organism evidence="2 3">
    <name type="scientific">Entamoeba nuttalli</name>
    <dbReference type="NCBI Taxonomy" id="412467"/>
    <lineage>
        <taxon>Eukaryota</taxon>
        <taxon>Amoebozoa</taxon>
        <taxon>Evosea</taxon>
        <taxon>Archamoebae</taxon>
        <taxon>Mastigamoebida</taxon>
        <taxon>Entamoebidae</taxon>
        <taxon>Entamoeba</taxon>
    </lineage>
</organism>
<name>A0ABQ0DED6_9EUKA</name>
<gene>
    <name evidence="2" type="ORF">ENUP19_0071G0042</name>
</gene>
<evidence type="ECO:0000313" key="3">
    <source>
        <dbReference type="Proteomes" id="UP001628156"/>
    </source>
</evidence>
<protein>
    <submittedName>
        <fullName evidence="2">Uncharacterized protein</fullName>
    </submittedName>
</protein>